<reference evidence="3" key="1">
    <citation type="journal article" date="2019" name="Int. J. Syst. Evol. Microbiol.">
        <title>The Global Catalogue of Microorganisms (GCM) 10K type strain sequencing project: providing services to taxonomists for standard genome sequencing and annotation.</title>
        <authorList>
            <consortium name="The Broad Institute Genomics Platform"/>
            <consortium name="The Broad Institute Genome Sequencing Center for Infectious Disease"/>
            <person name="Wu L."/>
            <person name="Ma J."/>
        </authorList>
    </citation>
    <scope>NUCLEOTIDE SEQUENCE [LARGE SCALE GENOMIC DNA]</scope>
    <source>
        <strain evidence="3">CCUG 49571</strain>
    </source>
</reference>
<keyword evidence="2" id="KW-0946">Virion</keyword>
<evidence type="ECO:0000256" key="1">
    <source>
        <dbReference type="SAM" id="MobiDB-lite"/>
    </source>
</evidence>
<feature type="region of interest" description="Disordered" evidence="1">
    <location>
        <begin position="96"/>
        <end position="120"/>
    </location>
</feature>
<name>A0ABV9FEQ1_9BACL</name>
<dbReference type="EMBL" id="JBHSEP010000010">
    <property type="protein sequence ID" value="MFC4599629.1"/>
    <property type="molecule type" value="Genomic_DNA"/>
</dbReference>
<dbReference type="Gene3D" id="1.20.1260.10">
    <property type="match status" value="1"/>
</dbReference>
<dbReference type="RefSeq" id="WP_378097779.1">
    <property type="nucleotide sequence ID" value="NZ_JBHSEP010000010.1"/>
</dbReference>
<sequence>MVNHPVLPDEDMGYTILSDLKRVTREYATAATESVCPEVRQMFTQLLDDTLKLQGELYTVMQQNNMYSASSPAIKPELDKQLKSYQQTQQKTTQFVQQTQAAQAGNAMNAPNGAQAPAFQ</sequence>
<accession>A0ABV9FEQ1</accession>
<gene>
    <name evidence="2" type="ORF">ACFO3S_15360</name>
</gene>
<protein>
    <submittedName>
        <fullName evidence="2">Spore coat protein</fullName>
    </submittedName>
</protein>
<keyword evidence="3" id="KW-1185">Reference proteome</keyword>
<dbReference type="InterPro" id="IPR012851">
    <property type="entry name" value="Spore_coat_CotF-like"/>
</dbReference>
<proteinExistence type="predicted"/>
<organism evidence="2 3">
    <name type="scientific">Cohnella hongkongensis</name>
    <dbReference type="NCBI Taxonomy" id="178337"/>
    <lineage>
        <taxon>Bacteria</taxon>
        <taxon>Bacillati</taxon>
        <taxon>Bacillota</taxon>
        <taxon>Bacilli</taxon>
        <taxon>Bacillales</taxon>
        <taxon>Paenibacillaceae</taxon>
        <taxon>Cohnella</taxon>
    </lineage>
</organism>
<keyword evidence="2" id="KW-0167">Capsid protein</keyword>
<dbReference type="Proteomes" id="UP001596028">
    <property type="component" value="Unassembled WGS sequence"/>
</dbReference>
<evidence type="ECO:0000313" key="3">
    <source>
        <dbReference type="Proteomes" id="UP001596028"/>
    </source>
</evidence>
<dbReference type="Pfam" id="PF07875">
    <property type="entry name" value="Coat_F"/>
    <property type="match status" value="1"/>
</dbReference>
<evidence type="ECO:0000313" key="2">
    <source>
        <dbReference type="EMBL" id="MFC4599629.1"/>
    </source>
</evidence>
<dbReference type="InterPro" id="IPR012347">
    <property type="entry name" value="Ferritin-like"/>
</dbReference>
<comment type="caution">
    <text evidence="2">The sequence shown here is derived from an EMBL/GenBank/DDBJ whole genome shotgun (WGS) entry which is preliminary data.</text>
</comment>